<comment type="function">
    <text evidence="9">Probably acts as a heme chaperone, transferring heme to an unknown acceptor. Binds one molecule of heme per monomer, possibly covalently. Binds 1 [4Fe-4S] cluster. The cluster is coordinated with 3 cysteines and an exchangeable S-adenosyl-L-methionine.</text>
</comment>
<keyword evidence="5 9" id="KW-0479">Metal-binding</keyword>
<dbReference type="Pfam" id="PF04055">
    <property type="entry name" value="Radical_SAM"/>
    <property type="match status" value="1"/>
</dbReference>
<evidence type="ECO:0000256" key="1">
    <source>
        <dbReference type="ARBA" id="ARBA00006100"/>
    </source>
</evidence>
<dbReference type="InterPro" id="IPR007197">
    <property type="entry name" value="rSAM"/>
</dbReference>
<evidence type="ECO:0000259" key="10">
    <source>
        <dbReference type="PROSITE" id="PS51918"/>
    </source>
</evidence>
<evidence type="ECO:0000313" key="11">
    <source>
        <dbReference type="EMBL" id="CDF58079.1"/>
    </source>
</evidence>
<comment type="caution">
    <text evidence="11">The sequence shown here is derived from an EMBL/GenBank/DDBJ whole genome shotgun (WGS) entry which is preliminary data.</text>
</comment>
<dbReference type="SFLD" id="SFLDS00029">
    <property type="entry name" value="Radical_SAM"/>
    <property type="match status" value="1"/>
</dbReference>
<dbReference type="InterPro" id="IPR058240">
    <property type="entry name" value="rSAM_sf"/>
</dbReference>
<dbReference type="RefSeq" id="WP_018661825.1">
    <property type="nucleotide sequence ID" value="NZ_HF952018.1"/>
</dbReference>
<comment type="subcellular location">
    <subcellularLocation>
        <location evidence="9">Cytoplasm</location>
    </subcellularLocation>
</comment>
<proteinExistence type="inferred from homology"/>
<keyword evidence="6 9" id="KW-0408">Iron</keyword>
<dbReference type="SFLD" id="SFLDG01065">
    <property type="entry name" value="anaerobic_coproporphyrinogen-I"/>
    <property type="match status" value="1"/>
</dbReference>
<dbReference type="InterPro" id="IPR006638">
    <property type="entry name" value="Elp3/MiaA/NifB-like_rSAM"/>
</dbReference>
<feature type="domain" description="Radical SAM core" evidence="10">
    <location>
        <begin position="1"/>
        <end position="218"/>
    </location>
</feature>
<protein>
    <recommendedName>
        <fullName evidence="2 9">Heme chaperone HemW</fullName>
    </recommendedName>
</protein>
<keyword evidence="12" id="KW-1185">Reference proteome</keyword>
<keyword evidence="9" id="KW-0004">4Fe-4S</keyword>
<dbReference type="InterPro" id="IPR010723">
    <property type="entry name" value="HemN_C"/>
</dbReference>
<evidence type="ECO:0000256" key="7">
    <source>
        <dbReference type="ARBA" id="ARBA00023014"/>
    </source>
</evidence>
<dbReference type="GO" id="GO:0006779">
    <property type="term" value="P:porphyrin-containing compound biosynthetic process"/>
    <property type="evidence" value="ECO:0007669"/>
    <property type="project" value="InterPro"/>
</dbReference>
<accession>R7RPX2</accession>
<comment type="similarity">
    <text evidence="1">Belongs to the anaerobic coproporphyrinogen-III oxidase family. HemW subfamily.</text>
</comment>
<dbReference type="InterPro" id="IPR013785">
    <property type="entry name" value="Aldolase_TIM"/>
</dbReference>
<evidence type="ECO:0000256" key="9">
    <source>
        <dbReference type="RuleBase" id="RU364116"/>
    </source>
</evidence>
<reference evidence="11" key="1">
    <citation type="submission" date="2013-03" db="EMBL/GenBank/DDBJ databases">
        <title>Draft genome sequence of the hydrogen-ethanol-producing anaerobic alkalithermophilic Caloramator celere.</title>
        <authorList>
            <person name="Ciranna A."/>
            <person name="Larjo A."/>
            <person name="Kivisto A."/>
            <person name="Santala V."/>
            <person name="Roos C."/>
            <person name="Karp M."/>
        </authorList>
    </citation>
    <scope>NUCLEOTIDE SEQUENCE [LARGE SCALE GENOMIC DNA]</scope>
    <source>
        <strain evidence="11">DSM 8682</strain>
    </source>
</reference>
<evidence type="ECO:0000256" key="2">
    <source>
        <dbReference type="ARBA" id="ARBA00017228"/>
    </source>
</evidence>
<sequence length="367" mass="43044">MKGLYVHIPFCKSKCFYCDFNSIVNDMLQDEYIDVLLKEIDSLSEENFDTIFIGGGTPTILSIKNLQKLLNKLSRFNPIEYTIEANPGTLNKEKLILLKNYGINRLSLGLQSANDKMLKKLGRIHKYEDFLKNYFDARDVGFTNINVDIMFNLPNQTKEEFMFNLYELIKINPEHISCYSLIIEEGTKFYEMHVKNELMLLDEEEERLIYHEINNVLKQNGYIQYEISNYAKKGYECKHNIIYWTDEEYIGVGAGAHSYYEGKRFNNISNVYEYINKIKLYNSAVEECINLTEAEHMSEFIFLGLRMNRGININQFKSKFNKDIMEIYSKEINELINNGLIEKVGENIRLTEKGRDLSNLVFVSFIK</sequence>
<keyword evidence="8 9" id="KW-0143">Chaperone</keyword>
<dbReference type="PANTHER" id="PTHR13932:SF5">
    <property type="entry name" value="RADICAL S-ADENOSYL METHIONINE DOMAIN-CONTAINING PROTEIN 1, MITOCHONDRIAL"/>
    <property type="match status" value="1"/>
</dbReference>
<dbReference type="InterPro" id="IPR004559">
    <property type="entry name" value="HemW-like"/>
</dbReference>
<evidence type="ECO:0000256" key="6">
    <source>
        <dbReference type="ARBA" id="ARBA00023004"/>
    </source>
</evidence>
<dbReference type="SFLD" id="SFLDF00562">
    <property type="entry name" value="HemN-like__clustered_with_heat"/>
    <property type="match status" value="1"/>
</dbReference>
<dbReference type="NCBIfam" id="TIGR00539">
    <property type="entry name" value="hemN_rel"/>
    <property type="match status" value="1"/>
</dbReference>
<dbReference type="PROSITE" id="PS51918">
    <property type="entry name" value="RADICAL_SAM"/>
    <property type="match status" value="1"/>
</dbReference>
<evidence type="ECO:0000256" key="3">
    <source>
        <dbReference type="ARBA" id="ARBA00022617"/>
    </source>
</evidence>
<dbReference type="PANTHER" id="PTHR13932">
    <property type="entry name" value="COPROPORPHYRINIGEN III OXIDASE"/>
    <property type="match status" value="1"/>
</dbReference>
<dbReference type="AlphaFoldDB" id="R7RPX2"/>
<keyword evidence="11" id="KW-0346">Stress response</keyword>
<evidence type="ECO:0000256" key="8">
    <source>
        <dbReference type="ARBA" id="ARBA00023186"/>
    </source>
</evidence>
<keyword evidence="7 9" id="KW-0411">Iron-sulfur</keyword>
<organism evidence="11 12">
    <name type="scientific">Thermobrachium celere DSM 8682</name>
    <dbReference type="NCBI Taxonomy" id="941824"/>
    <lineage>
        <taxon>Bacteria</taxon>
        <taxon>Bacillati</taxon>
        <taxon>Bacillota</taxon>
        <taxon>Clostridia</taxon>
        <taxon>Eubacteriales</taxon>
        <taxon>Clostridiaceae</taxon>
        <taxon>Thermobrachium</taxon>
    </lineage>
</organism>
<keyword evidence="4 9" id="KW-0949">S-adenosyl-L-methionine</keyword>
<evidence type="ECO:0000256" key="5">
    <source>
        <dbReference type="ARBA" id="ARBA00022723"/>
    </source>
</evidence>
<dbReference type="OrthoDB" id="9808022at2"/>
<dbReference type="GO" id="GO:0004109">
    <property type="term" value="F:coproporphyrinogen oxidase activity"/>
    <property type="evidence" value="ECO:0007669"/>
    <property type="project" value="InterPro"/>
</dbReference>
<keyword evidence="11" id="KW-0560">Oxidoreductase</keyword>
<dbReference type="SMART" id="SM00729">
    <property type="entry name" value="Elp3"/>
    <property type="match status" value="1"/>
</dbReference>
<dbReference type="InterPro" id="IPR034505">
    <property type="entry name" value="Coproporphyrinogen-III_oxidase"/>
</dbReference>
<dbReference type="SUPFAM" id="SSF102114">
    <property type="entry name" value="Radical SAM enzymes"/>
    <property type="match status" value="1"/>
</dbReference>
<gene>
    <name evidence="11" type="ORF">TCEL_01993</name>
</gene>
<keyword evidence="3 9" id="KW-0349">Heme</keyword>
<name>R7RPX2_9CLOT</name>
<dbReference type="Gene3D" id="3.20.20.70">
    <property type="entry name" value="Aldolase class I"/>
    <property type="match status" value="1"/>
</dbReference>
<dbReference type="Pfam" id="PF06969">
    <property type="entry name" value="HemN_C"/>
    <property type="match status" value="1"/>
</dbReference>
<dbReference type="GO" id="GO:0005737">
    <property type="term" value="C:cytoplasm"/>
    <property type="evidence" value="ECO:0007669"/>
    <property type="project" value="UniProtKB-SubCell"/>
</dbReference>
<dbReference type="eggNOG" id="COG0635">
    <property type="taxonomic scope" value="Bacteria"/>
</dbReference>
<dbReference type="GO" id="GO:0046872">
    <property type="term" value="F:metal ion binding"/>
    <property type="evidence" value="ECO:0007669"/>
    <property type="project" value="UniProtKB-UniRule"/>
</dbReference>
<dbReference type="SFLD" id="SFLDF00288">
    <property type="entry name" value="HemN-like__clustered_with_nucl"/>
    <property type="match status" value="1"/>
</dbReference>
<keyword evidence="9" id="KW-0963">Cytoplasm</keyword>
<evidence type="ECO:0000313" key="12">
    <source>
        <dbReference type="Proteomes" id="UP000014923"/>
    </source>
</evidence>
<dbReference type="Proteomes" id="UP000014923">
    <property type="component" value="Unassembled WGS sequence"/>
</dbReference>
<dbReference type="GO" id="GO:0051539">
    <property type="term" value="F:4 iron, 4 sulfur cluster binding"/>
    <property type="evidence" value="ECO:0007669"/>
    <property type="project" value="UniProtKB-UniRule"/>
</dbReference>
<dbReference type="HOGENOM" id="CLU_027579_2_2_9"/>
<evidence type="ECO:0000256" key="4">
    <source>
        <dbReference type="ARBA" id="ARBA00022691"/>
    </source>
</evidence>
<dbReference type="SFLD" id="SFLDG01082">
    <property type="entry name" value="B12-binding_domain_containing"/>
    <property type="match status" value="1"/>
</dbReference>
<dbReference type="EMBL" id="CAVN010000093">
    <property type="protein sequence ID" value="CDF58079.1"/>
    <property type="molecule type" value="Genomic_DNA"/>
</dbReference>